<protein>
    <submittedName>
        <fullName evidence="1">Uncharacterized protein</fullName>
    </submittedName>
</protein>
<keyword evidence="2" id="KW-1185">Reference proteome</keyword>
<sequence>MAQGGGGGGGGGGGHGYGRGRGDGGGGGRGRGNGLGLGVGVGVGRYHHDRHEKEDLYGDFRGFENDRPRSRQHDYQRSYHRNLDQGRGLGTTTGAGYGGGRRVGDRGGREHGDRNRQDNGWNGAVVVAASPVKVVSPAGYHRQSAAVSATPPSNGQVVSSMDTKITMASSFGNNGYPLPPSIEKVNQNSSPGTNSKIHPVRRPDKGGVVAVRCIRLRVNNFPIKFNPGSTISHYDIDVKPVVPPKNGCPVKISKENLSLVREKLFSDHPSEFPASMTAYDGEKNIFSATPLPMGKFTVNISDGEDKKESAFICTITLVNELKLSKLKDYLCGKLSLIPRDILQGMDLVMKENPAKNMISLGRNFYPVKHCEEDDLGRGIAAFRGFQHSLKPTSQGLALSLDYSVLAFRKKMSVMDFLGEHIYGFNIQNFSRYRRDAEKALKGLKVTMIHRRTKQKYTVAKLTDKNTRALSFLAEDPGSTSPAKRVSLVNYFREKYNIDIRHKDIPCLDLGRNNKKNYVPMELCVLVEGQRYPKENLDREAGIVLKNLSLVRPSTRERLICDMVRSDTGPCGEVSRNFGIEVDMNMTKLTARVIGPPELKLGGPAGKAIRIEVDREKCQWNFVGKSVVDGKPIDNWAVLDFTFHDRGRFNPRLFIPKLIERCKKLGIRMADPQIYEETTMDLFSNVNRLTELLEGVKEKSEELRRGSLQFILCVMSQKDNGYKHLKWISETRVGLITQCCLSSHANKANDQYLANIALKINAKLGGSNVELFDRFPHFEAGGHVMFLGADVNHPASRSRNMSSPSVAAVVGSVSWPAANRYAARVRPQEHRKEKISNFGEMCVDLVETYARMNKVRPEKLVLFRDGVSESQFDMVLNEELQDLKAAFRGINYNPTITVIVAQKRHQTRLFPESKVDGGTTGNVPPGTVVDRVIVHPFDFDFYLCSHYGSLGTSKPTHYYVLWDEHNFSSDILQKLIYNLCFTFARCSKPVSLVPPVYYADLAAYRGRLYHEAVMEEPSPTSYASSSSSFGSSSLSSVASFEDRLFKLHDDLENIMFFV</sequence>
<name>A0ACB9KZD3_9MYRT</name>
<gene>
    <name evidence="1" type="ORF">MLD38_038587</name>
</gene>
<organism evidence="1 2">
    <name type="scientific">Melastoma candidum</name>
    <dbReference type="NCBI Taxonomy" id="119954"/>
    <lineage>
        <taxon>Eukaryota</taxon>
        <taxon>Viridiplantae</taxon>
        <taxon>Streptophyta</taxon>
        <taxon>Embryophyta</taxon>
        <taxon>Tracheophyta</taxon>
        <taxon>Spermatophyta</taxon>
        <taxon>Magnoliopsida</taxon>
        <taxon>eudicotyledons</taxon>
        <taxon>Gunneridae</taxon>
        <taxon>Pentapetalae</taxon>
        <taxon>rosids</taxon>
        <taxon>malvids</taxon>
        <taxon>Myrtales</taxon>
        <taxon>Melastomataceae</taxon>
        <taxon>Melastomatoideae</taxon>
        <taxon>Melastomateae</taxon>
        <taxon>Melastoma</taxon>
    </lineage>
</organism>
<comment type="caution">
    <text evidence="1">The sequence shown here is derived from an EMBL/GenBank/DDBJ whole genome shotgun (WGS) entry which is preliminary data.</text>
</comment>
<evidence type="ECO:0000313" key="2">
    <source>
        <dbReference type="Proteomes" id="UP001057402"/>
    </source>
</evidence>
<proteinExistence type="predicted"/>
<reference evidence="2" key="1">
    <citation type="journal article" date="2023" name="Front. Plant Sci.">
        <title>Chromosomal-level genome assembly of Melastoma candidum provides insights into trichome evolution.</title>
        <authorList>
            <person name="Zhong Y."/>
            <person name="Wu W."/>
            <person name="Sun C."/>
            <person name="Zou P."/>
            <person name="Liu Y."/>
            <person name="Dai S."/>
            <person name="Zhou R."/>
        </authorList>
    </citation>
    <scope>NUCLEOTIDE SEQUENCE [LARGE SCALE GENOMIC DNA]</scope>
</reference>
<dbReference type="Proteomes" id="UP001057402">
    <property type="component" value="Chromosome 12"/>
</dbReference>
<accession>A0ACB9KZD3</accession>
<dbReference type="EMBL" id="CM042891">
    <property type="protein sequence ID" value="KAI4302891.1"/>
    <property type="molecule type" value="Genomic_DNA"/>
</dbReference>
<evidence type="ECO:0000313" key="1">
    <source>
        <dbReference type="EMBL" id="KAI4302891.1"/>
    </source>
</evidence>